<keyword evidence="6 7" id="KW-0472">Membrane</keyword>
<proteinExistence type="inferred from homology"/>
<keyword evidence="3" id="KW-1003">Cell membrane</keyword>
<dbReference type="InterPro" id="IPR050809">
    <property type="entry name" value="UgpAE/MalFG_permease"/>
</dbReference>
<evidence type="ECO:0000256" key="7">
    <source>
        <dbReference type="RuleBase" id="RU363032"/>
    </source>
</evidence>
<feature type="transmembrane region" description="Helical" evidence="7">
    <location>
        <begin position="86"/>
        <end position="107"/>
    </location>
</feature>
<evidence type="ECO:0000256" key="5">
    <source>
        <dbReference type="ARBA" id="ARBA00022989"/>
    </source>
</evidence>
<feature type="transmembrane region" description="Helical" evidence="7">
    <location>
        <begin position="21"/>
        <end position="39"/>
    </location>
</feature>
<keyword evidence="2 7" id="KW-0813">Transport</keyword>
<dbReference type="PROSITE" id="PS50928">
    <property type="entry name" value="ABC_TM1"/>
    <property type="match status" value="1"/>
</dbReference>
<gene>
    <name evidence="9" type="ORF">SAMN02745906_4730</name>
</gene>
<dbReference type="PANTHER" id="PTHR43227:SF11">
    <property type="entry name" value="BLL4140 PROTEIN"/>
    <property type="match status" value="1"/>
</dbReference>
<comment type="similarity">
    <text evidence="7">Belongs to the binding-protein-dependent transport system permease family.</text>
</comment>
<dbReference type="Proteomes" id="UP000198970">
    <property type="component" value="Chromosome I"/>
</dbReference>
<dbReference type="PANTHER" id="PTHR43227">
    <property type="entry name" value="BLL4140 PROTEIN"/>
    <property type="match status" value="1"/>
</dbReference>
<evidence type="ECO:0000313" key="10">
    <source>
        <dbReference type="Proteomes" id="UP000198970"/>
    </source>
</evidence>
<reference evidence="9 10" key="1">
    <citation type="submission" date="2016-10" db="EMBL/GenBank/DDBJ databases">
        <authorList>
            <person name="Varghese N."/>
            <person name="Submissions S."/>
        </authorList>
    </citation>
    <scope>NUCLEOTIDE SEQUENCE [LARGE SCALE GENOMIC DNA]</scope>
    <source>
        <strain evidence="9 10">ATCC 19403</strain>
    </source>
</reference>
<keyword evidence="10" id="KW-1185">Reference proteome</keyword>
<comment type="subcellular location">
    <subcellularLocation>
        <location evidence="1 7">Cell membrane</location>
        <topology evidence="1 7">Multi-pass membrane protein</topology>
    </subcellularLocation>
</comment>
<evidence type="ECO:0000259" key="8">
    <source>
        <dbReference type="PROSITE" id="PS50928"/>
    </source>
</evidence>
<keyword evidence="4 7" id="KW-0812">Transmembrane</keyword>
<dbReference type="SUPFAM" id="SSF161098">
    <property type="entry name" value="MetI-like"/>
    <property type="match status" value="1"/>
</dbReference>
<evidence type="ECO:0000256" key="6">
    <source>
        <dbReference type="ARBA" id="ARBA00023136"/>
    </source>
</evidence>
<feature type="domain" description="ABC transmembrane type-1" evidence="8">
    <location>
        <begin position="82"/>
        <end position="296"/>
    </location>
</feature>
<dbReference type="InterPro" id="IPR035906">
    <property type="entry name" value="MetI-like_sf"/>
</dbReference>
<evidence type="ECO:0000256" key="2">
    <source>
        <dbReference type="ARBA" id="ARBA00022448"/>
    </source>
</evidence>
<evidence type="ECO:0000313" key="9">
    <source>
        <dbReference type="EMBL" id="SEU07969.1"/>
    </source>
</evidence>
<accession>A0ABY1CJL4</accession>
<evidence type="ECO:0000256" key="1">
    <source>
        <dbReference type="ARBA" id="ARBA00004651"/>
    </source>
</evidence>
<feature type="transmembrane region" description="Helical" evidence="7">
    <location>
        <begin position="275"/>
        <end position="295"/>
    </location>
</feature>
<organism evidence="9 10">
    <name type="scientific">Lacrimispora sphenoides JCM 1415</name>
    <dbReference type="NCBI Taxonomy" id="1297793"/>
    <lineage>
        <taxon>Bacteria</taxon>
        <taxon>Bacillati</taxon>
        <taxon>Bacillota</taxon>
        <taxon>Clostridia</taxon>
        <taxon>Lachnospirales</taxon>
        <taxon>Lachnospiraceae</taxon>
        <taxon>Lacrimispora</taxon>
    </lineage>
</organism>
<name>A0ABY1CJL4_9FIRM</name>
<keyword evidence="5 7" id="KW-1133">Transmembrane helix</keyword>
<protein>
    <submittedName>
        <fullName evidence="9">Aldouronate transport system permease protein</fullName>
    </submittedName>
</protein>
<dbReference type="EMBL" id="LT630003">
    <property type="protein sequence ID" value="SEU07969.1"/>
    <property type="molecule type" value="Genomic_DNA"/>
</dbReference>
<feature type="transmembrane region" description="Helical" evidence="7">
    <location>
        <begin position="215"/>
        <end position="233"/>
    </location>
</feature>
<evidence type="ECO:0000256" key="3">
    <source>
        <dbReference type="ARBA" id="ARBA00022475"/>
    </source>
</evidence>
<dbReference type="Pfam" id="PF00528">
    <property type="entry name" value="BPD_transp_1"/>
    <property type="match status" value="1"/>
</dbReference>
<sequence>MEGMMGNSLSNRIRKDLQRNWTLYLLVLPVLIYYAVFMYKPMYGAIIAFKDFTPAKGVFGSEWVGFENFTRFFTSPYFGRLLKNTLLLSIYSIIFGFPAPIILALLLNEVKNAKFKKFSQTITYLPHFISLVVACGMIKDFCLTTGLFNDIVALFGGTRNPLLQNPAYFRTIYTATSIWQEIGWGSIIYLSALSGVDSQLYEAASIDGAGKWKQLLNVTLPGIAPTIIIMLILRMGSLMSMGYEKTILLYNPSTYQTADIISSYVYRAGLIEQDWSYSTAIGLFNSVINCVLLYITNKVSKKTTENSLW</sequence>
<dbReference type="Gene3D" id="1.10.3720.10">
    <property type="entry name" value="MetI-like"/>
    <property type="match status" value="1"/>
</dbReference>
<evidence type="ECO:0000256" key="4">
    <source>
        <dbReference type="ARBA" id="ARBA00022692"/>
    </source>
</evidence>
<dbReference type="CDD" id="cd06261">
    <property type="entry name" value="TM_PBP2"/>
    <property type="match status" value="1"/>
</dbReference>
<dbReference type="InterPro" id="IPR000515">
    <property type="entry name" value="MetI-like"/>
</dbReference>